<feature type="domain" description="R13L1/DRL21-like LRR repeat region" evidence="12">
    <location>
        <begin position="690"/>
        <end position="778"/>
    </location>
</feature>
<comment type="similarity">
    <text evidence="1">Belongs to the disease resistance NB-LRR family.</text>
</comment>
<dbReference type="Gene3D" id="3.40.50.300">
    <property type="entry name" value="P-loop containing nucleotide triphosphate hydrolases"/>
    <property type="match status" value="1"/>
</dbReference>
<dbReference type="InterPro" id="IPR042197">
    <property type="entry name" value="Apaf_helical"/>
</dbReference>
<feature type="non-terminal residue" evidence="13">
    <location>
        <position position="1"/>
    </location>
</feature>
<dbReference type="GO" id="GO:0043531">
    <property type="term" value="F:ADP binding"/>
    <property type="evidence" value="ECO:0007669"/>
    <property type="project" value="InterPro"/>
</dbReference>
<dbReference type="InterPro" id="IPR041118">
    <property type="entry name" value="Rx_N"/>
</dbReference>
<evidence type="ECO:0000256" key="7">
    <source>
        <dbReference type="ARBA" id="ARBA00023054"/>
    </source>
</evidence>
<dbReference type="SUPFAM" id="SSF52058">
    <property type="entry name" value="L domain-like"/>
    <property type="match status" value="2"/>
</dbReference>
<keyword evidence="4" id="KW-0547">Nucleotide-binding</keyword>
<dbReference type="OrthoDB" id="686736at2759"/>
<dbReference type="PANTHER" id="PTHR36766:SF40">
    <property type="entry name" value="DISEASE RESISTANCE PROTEIN RGA3"/>
    <property type="match status" value="1"/>
</dbReference>
<sequence>MSLSKAIGVVSGINEFGNFFHLVKQAVLNLRSQWSGTHEQQIQEHEVLQLQIDLRDLSETLPAMYNLIDRAEWRSHVHCVAELIPKLKDAVYDAEDLLDEFKWYELKASVEGNATQVSPPFIGFFRSVTQGSFNKVTNIQRRLSNVSSQLDKMGLHEVTPRFDKSVRPVTTSFPTEAKIIGRKNEMKELLRWLGVPNSSKRQRTCDESTSLSVLPVVGMGGIGKTTVVQEIASHPKVKSHFDKIIWICVSDDFNAERFTEVLIKSLSGKEATTDNFDDLQKDLRAEVGKKSFLLILDDIWPDALKEDGLFWRKFFAPLSIAHQKSRLLVTTRFMEVANTVRTVDEPLALEGLKPEVFWNFFKLCVFGSEDSPIDSQLKLIGENICKNLKGSPLAAKTIGRLLRQSINTKHWNDILNSELWQLKQKETDILPALRLSYMYLPFHLKRCFSFCAVYPKDYNFKKASLAEIWVVEGFVEPQGSIPLQHIGEQYFEDLLSLSFFQKLRGTYVIHDLIHDMAQLVSKDECFIAKTRCDYAKVPQNVRHLSILAGNDTHDHNIFISMGKHTKLRTLLCNKSLRHKYFDSVLNHWFSKFRCLRVISLASTRKLAESISNLKHLRYLEISRACPFRSLPSSACFLYHLQILYARKCKFESLPKGMSKLTNLRKIEVHPHGHAIEVEAQWLEKKFWWTNINDTTKVLILYNLGAISTDQAADIGVWKMEHLNNLTLRWSSLRSKEDNEIEVLQGLRAPTTLKFVHLMGYPGEYLPSWFRPGNLPTLTSPSPWSRGCGGPEVNRNQNEVPAELVDTNGRSGGIFSSLTEIRIVACQNLSSFELFLEPAYIPAVKKIVLENCQRLISLPTAQLGDLRCLEELTVSDCPNITSQSLLTESLKKLELKNSGCLGDNIDCCSLSYLHLSSSNLMSIQIERWSLPALRKLEIVRCDSLTFVGGRIGTIFISLTELSIEGCEMLSSLEQFLHPDCVPAIKKIVFENCQSLSLQSAKFEDLSCFEELKGNARGSASLSSFHRKVSCFFLSSTKTAALPLFHLRVPHLPKRKTGCRRLR</sequence>
<evidence type="ECO:0000259" key="9">
    <source>
        <dbReference type="Pfam" id="PF18052"/>
    </source>
</evidence>
<dbReference type="Pfam" id="PF00931">
    <property type="entry name" value="NB-ARC"/>
    <property type="match status" value="1"/>
</dbReference>
<evidence type="ECO:0000256" key="1">
    <source>
        <dbReference type="ARBA" id="ARBA00008894"/>
    </source>
</evidence>
<dbReference type="InterPro" id="IPR058922">
    <property type="entry name" value="WHD_DRP"/>
</dbReference>
<feature type="domain" description="Disease resistance N-terminal" evidence="9">
    <location>
        <begin position="50"/>
        <end position="110"/>
    </location>
</feature>
<dbReference type="Gene3D" id="1.10.10.10">
    <property type="entry name" value="Winged helix-like DNA-binding domain superfamily/Winged helix DNA-binding domain"/>
    <property type="match status" value="1"/>
</dbReference>
<dbReference type="PANTHER" id="PTHR36766">
    <property type="entry name" value="PLANT BROAD-SPECTRUM MILDEW RESISTANCE PROTEIN RPW8"/>
    <property type="match status" value="1"/>
</dbReference>
<evidence type="ECO:0000259" key="11">
    <source>
        <dbReference type="Pfam" id="PF23598"/>
    </source>
</evidence>
<keyword evidence="3" id="KW-0677">Repeat</keyword>
<dbReference type="GO" id="GO:0005524">
    <property type="term" value="F:ATP binding"/>
    <property type="evidence" value="ECO:0007669"/>
    <property type="project" value="UniProtKB-KW"/>
</dbReference>
<dbReference type="Pfam" id="PF18052">
    <property type="entry name" value="Rx_N"/>
    <property type="match status" value="1"/>
</dbReference>
<evidence type="ECO:0000313" key="13">
    <source>
        <dbReference type="EMBL" id="TVU32516.1"/>
    </source>
</evidence>
<keyword evidence="5" id="KW-0611">Plant defense</keyword>
<dbReference type="Gene3D" id="1.10.8.430">
    <property type="entry name" value="Helical domain of apoptotic protease-activating factors"/>
    <property type="match status" value="1"/>
</dbReference>
<reference evidence="13 14" key="1">
    <citation type="journal article" date="2019" name="Sci. Rep.">
        <title>A high-quality genome of Eragrostis curvula grass provides insights into Poaceae evolution and supports new strategies to enhance forage quality.</title>
        <authorList>
            <person name="Carballo J."/>
            <person name="Santos B.A.C.M."/>
            <person name="Zappacosta D."/>
            <person name="Garbus I."/>
            <person name="Selva J.P."/>
            <person name="Gallo C.A."/>
            <person name="Diaz A."/>
            <person name="Albertini E."/>
            <person name="Caccamo M."/>
            <person name="Echenique V."/>
        </authorList>
    </citation>
    <scope>NUCLEOTIDE SEQUENCE [LARGE SCALE GENOMIC DNA]</scope>
    <source>
        <strain evidence="14">cv. Victoria</strain>
        <tissue evidence="13">Leaf</tissue>
    </source>
</reference>
<dbReference type="SUPFAM" id="SSF52540">
    <property type="entry name" value="P-loop containing nucleoside triphosphate hydrolases"/>
    <property type="match status" value="1"/>
</dbReference>
<name>A0A5J9V957_9POAL</name>
<gene>
    <name evidence="13" type="ORF">EJB05_24247</name>
</gene>
<dbReference type="InterPro" id="IPR056789">
    <property type="entry name" value="LRR_R13L1-DRL21"/>
</dbReference>
<feature type="domain" description="Disease resistance R13L4/SHOC-2-like LRR" evidence="11">
    <location>
        <begin position="588"/>
        <end position="671"/>
    </location>
</feature>
<evidence type="ECO:0000256" key="6">
    <source>
        <dbReference type="ARBA" id="ARBA00022840"/>
    </source>
</evidence>
<evidence type="ECO:0000259" key="12">
    <source>
        <dbReference type="Pfam" id="PF25019"/>
    </source>
</evidence>
<feature type="domain" description="Disease resistance protein winged helix" evidence="10">
    <location>
        <begin position="453"/>
        <end position="517"/>
    </location>
</feature>
<evidence type="ECO:0000256" key="5">
    <source>
        <dbReference type="ARBA" id="ARBA00022821"/>
    </source>
</evidence>
<evidence type="ECO:0000256" key="2">
    <source>
        <dbReference type="ARBA" id="ARBA00022614"/>
    </source>
</evidence>
<dbReference type="GO" id="GO:0006952">
    <property type="term" value="P:defense response"/>
    <property type="evidence" value="ECO:0007669"/>
    <property type="project" value="UniProtKB-KW"/>
</dbReference>
<evidence type="ECO:0008006" key="15">
    <source>
        <dbReference type="Google" id="ProtNLM"/>
    </source>
</evidence>
<dbReference type="Gene3D" id="1.20.5.4130">
    <property type="match status" value="1"/>
</dbReference>
<keyword evidence="7" id="KW-0175">Coiled coil</keyword>
<evidence type="ECO:0000313" key="14">
    <source>
        <dbReference type="Proteomes" id="UP000324897"/>
    </source>
</evidence>
<proteinExistence type="inferred from homology"/>
<evidence type="ECO:0000259" key="8">
    <source>
        <dbReference type="Pfam" id="PF00931"/>
    </source>
</evidence>
<dbReference type="Pfam" id="PF23559">
    <property type="entry name" value="WHD_DRP"/>
    <property type="match status" value="1"/>
</dbReference>
<dbReference type="InterPro" id="IPR036388">
    <property type="entry name" value="WH-like_DNA-bd_sf"/>
</dbReference>
<dbReference type="Pfam" id="PF23598">
    <property type="entry name" value="LRR_14"/>
    <property type="match status" value="1"/>
</dbReference>
<protein>
    <recommendedName>
        <fullName evidence="15">NB-ARC domain-containing protein</fullName>
    </recommendedName>
</protein>
<keyword evidence="14" id="KW-1185">Reference proteome</keyword>
<dbReference type="PRINTS" id="PR00364">
    <property type="entry name" value="DISEASERSIST"/>
</dbReference>
<dbReference type="InterPro" id="IPR027417">
    <property type="entry name" value="P-loop_NTPase"/>
</dbReference>
<dbReference type="InterPro" id="IPR002182">
    <property type="entry name" value="NB-ARC"/>
</dbReference>
<dbReference type="Gene3D" id="3.80.10.10">
    <property type="entry name" value="Ribonuclease Inhibitor"/>
    <property type="match status" value="2"/>
</dbReference>
<evidence type="ECO:0000256" key="4">
    <source>
        <dbReference type="ARBA" id="ARBA00022741"/>
    </source>
</evidence>
<dbReference type="EMBL" id="RWGY01000011">
    <property type="protein sequence ID" value="TVU32516.1"/>
    <property type="molecule type" value="Genomic_DNA"/>
</dbReference>
<dbReference type="InterPro" id="IPR032675">
    <property type="entry name" value="LRR_dom_sf"/>
</dbReference>
<keyword evidence="2" id="KW-0433">Leucine-rich repeat</keyword>
<organism evidence="13 14">
    <name type="scientific">Eragrostis curvula</name>
    <name type="common">weeping love grass</name>
    <dbReference type="NCBI Taxonomy" id="38414"/>
    <lineage>
        <taxon>Eukaryota</taxon>
        <taxon>Viridiplantae</taxon>
        <taxon>Streptophyta</taxon>
        <taxon>Embryophyta</taxon>
        <taxon>Tracheophyta</taxon>
        <taxon>Spermatophyta</taxon>
        <taxon>Magnoliopsida</taxon>
        <taxon>Liliopsida</taxon>
        <taxon>Poales</taxon>
        <taxon>Poaceae</taxon>
        <taxon>PACMAD clade</taxon>
        <taxon>Chloridoideae</taxon>
        <taxon>Eragrostideae</taxon>
        <taxon>Eragrostidinae</taxon>
        <taxon>Eragrostis</taxon>
    </lineage>
</organism>
<accession>A0A5J9V957</accession>
<dbReference type="Gramene" id="TVU32516">
    <property type="protein sequence ID" value="TVU32516"/>
    <property type="gene ID" value="EJB05_24247"/>
</dbReference>
<comment type="caution">
    <text evidence="13">The sequence shown here is derived from an EMBL/GenBank/DDBJ whole genome shotgun (WGS) entry which is preliminary data.</text>
</comment>
<evidence type="ECO:0000256" key="3">
    <source>
        <dbReference type="ARBA" id="ARBA00022737"/>
    </source>
</evidence>
<feature type="domain" description="NB-ARC" evidence="8">
    <location>
        <begin position="207"/>
        <end position="369"/>
    </location>
</feature>
<dbReference type="InterPro" id="IPR055414">
    <property type="entry name" value="LRR_R13L4/SHOC2-like"/>
</dbReference>
<dbReference type="Pfam" id="PF25019">
    <property type="entry name" value="LRR_R13L1-DRL21"/>
    <property type="match status" value="1"/>
</dbReference>
<dbReference type="GO" id="GO:0051707">
    <property type="term" value="P:response to other organism"/>
    <property type="evidence" value="ECO:0007669"/>
    <property type="project" value="UniProtKB-ARBA"/>
</dbReference>
<dbReference type="AlphaFoldDB" id="A0A5J9V957"/>
<keyword evidence="6" id="KW-0067">ATP-binding</keyword>
<evidence type="ECO:0000259" key="10">
    <source>
        <dbReference type="Pfam" id="PF23559"/>
    </source>
</evidence>
<dbReference type="Proteomes" id="UP000324897">
    <property type="component" value="Chromosome 1"/>
</dbReference>